<gene>
    <name evidence="1" type="ordered locus">TREPR_0090</name>
</gene>
<accession>F5YNA5</accession>
<dbReference type="AlphaFoldDB" id="F5YNA5"/>
<reference evidence="2" key="1">
    <citation type="submission" date="2009-12" db="EMBL/GenBank/DDBJ databases">
        <title>Complete sequence of Treponema primitia strain ZAS-2.</title>
        <authorList>
            <person name="Tetu S.G."/>
            <person name="Matson E."/>
            <person name="Ren Q."/>
            <person name="Seshadri R."/>
            <person name="Elbourne L."/>
            <person name="Hassan K.A."/>
            <person name="Durkin A."/>
            <person name="Radune D."/>
            <person name="Mohamoud Y."/>
            <person name="Shay R."/>
            <person name="Jin S."/>
            <person name="Zhang X."/>
            <person name="Lucey K."/>
            <person name="Ballor N.R."/>
            <person name="Ottesen E."/>
            <person name="Rosenthal R."/>
            <person name="Allen A."/>
            <person name="Leadbetter J.R."/>
            <person name="Paulsen I.T."/>
        </authorList>
    </citation>
    <scope>NUCLEOTIDE SEQUENCE [LARGE SCALE GENOMIC DNA]</scope>
    <source>
        <strain evidence="2">ATCC BAA-887 / DSM 12427 / ZAS-2</strain>
    </source>
</reference>
<proteinExistence type="predicted"/>
<dbReference type="EMBL" id="CP001843">
    <property type="protein sequence ID" value="AEF84542.1"/>
    <property type="molecule type" value="Genomic_DNA"/>
</dbReference>
<reference evidence="1 2" key="2">
    <citation type="journal article" date="2011" name="ISME J.">
        <title>RNA-seq reveals cooperative metabolic interactions between two termite-gut spirochete species in co-culture.</title>
        <authorList>
            <person name="Rosenthal A.Z."/>
            <person name="Matson E.G."/>
            <person name="Eldar A."/>
            <person name="Leadbetter J.R."/>
        </authorList>
    </citation>
    <scope>NUCLEOTIDE SEQUENCE [LARGE SCALE GENOMIC DNA]</scope>
    <source>
        <strain evidence="2">ATCC BAA-887 / DSM 12427 / ZAS-2</strain>
    </source>
</reference>
<dbReference type="Proteomes" id="UP000009223">
    <property type="component" value="Chromosome"/>
</dbReference>
<organism evidence="1 2">
    <name type="scientific">Treponema primitia (strain ATCC BAA-887 / DSM 12427 / ZAS-2)</name>
    <dbReference type="NCBI Taxonomy" id="545694"/>
    <lineage>
        <taxon>Bacteria</taxon>
        <taxon>Pseudomonadati</taxon>
        <taxon>Spirochaetota</taxon>
        <taxon>Spirochaetia</taxon>
        <taxon>Spirochaetales</taxon>
        <taxon>Treponemataceae</taxon>
        <taxon>Treponema</taxon>
    </lineage>
</organism>
<keyword evidence="2" id="KW-1185">Reference proteome</keyword>
<dbReference type="KEGG" id="tpi:TREPR_0090"/>
<dbReference type="HOGENOM" id="CLU_2977960_0_0_12"/>
<dbReference type="STRING" id="545694.TREPR_0090"/>
<evidence type="ECO:0000313" key="2">
    <source>
        <dbReference type="Proteomes" id="UP000009223"/>
    </source>
</evidence>
<evidence type="ECO:0000313" key="1">
    <source>
        <dbReference type="EMBL" id="AEF84542.1"/>
    </source>
</evidence>
<name>F5YNA5_TREPZ</name>
<sequence>MGFKKGSAETKIKKARPYKARETLSVSPGFRQHGVGFKKGSAETKIKKPGNVWGLGAA</sequence>
<protein>
    <submittedName>
        <fullName evidence="1">Uncharacterized protein</fullName>
    </submittedName>
</protein>